<sequence length="703" mass="79716">MESPFSTRFGTNYAPTAAELGEIRCLLDKPIPDLAGLDEDIRRVTLELSVLNAKRDAYKLYMANHNALLAPIRRIPVDILYAIFLLCLPTKHNATMSPAQAPLLLTHVCKQWRELALNMPLLWASIHVPIPSCPGKASCLPGPPILFRGEQPLTHEQKAIFDAKMRHWDYKIDQRKKVVEEWLKRAGTSPLSISFIQWDPRNNPPGMELQLGDSDTSKRKEVKEIVSLIRSYSRQWERLEISAAKDIVAELLSVPAEEAPIIQSLRTCTQPKLRQQPGWGLLGPIVSVDPTPEPLFTESSFITAPSLRFISLPLLQQDLSKIPARWTNLTSFFFYGYSDYLQDDPHSSLSFTPSHALDLLAACPNLRRCGLAFGPAPRWQPGMMNEPSAVADPKEIRHVSMPFLEKLWVQEQKKYPLTNFFKSLELPSLSSLSFSTSAIPNPRMESSLVTLLESWGYGLKKLALDYSHMSQRDLRECLRLARYVEKLVLNMDQEKTAYRMGMSWTPTFYSEMERDEQLRPAYLGNKFMEELTPKIVEVNEPAPEAEGCGGFGQAETGEIEGRDCGLTLDSPSLCSNLTSLTARLVTAEFNEETLLDFIRSRRHKLGKDLGIAPLRKLKVHFAIRKPREEREPEKNTADKARLTNKKHEWAMLKNLEDDPHVDVEGMDVEVSWPHEHTSRSRKTLRRLQEGIWSPTAGLPCKCA</sequence>
<dbReference type="Proteomes" id="UP000290288">
    <property type="component" value="Unassembled WGS sequence"/>
</dbReference>
<dbReference type="OrthoDB" id="3365698at2759"/>
<protein>
    <submittedName>
        <fullName evidence="1">Uncharacterized protein</fullName>
    </submittedName>
</protein>
<comment type="caution">
    <text evidence="1">The sequence shown here is derived from an EMBL/GenBank/DDBJ whole genome shotgun (WGS) entry which is preliminary data.</text>
</comment>
<evidence type="ECO:0000313" key="2">
    <source>
        <dbReference type="Proteomes" id="UP000290288"/>
    </source>
</evidence>
<gene>
    <name evidence="1" type="ORF">EST38_g7032</name>
</gene>
<reference evidence="1 2" key="1">
    <citation type="submission" date="2019-01" db="EMBL/GenBank/DDBJ databases">
        <title>Draft genome sequence of Psathyrella aberdarensis IHI B618.</title>
        <authorList>
            <person name="Buettner E."/>
            <person name="Kellner H."/>
        </authorList>
    </citation>
    <scope>NUCLEOTIDE SEQUENCE [LARGE SCALE GENOMIC DNA]</scope>
    <source>
        <strain evidence="1 2">IHI B618</strain>
    </source>
</reference>
<dbReference type="STRING" id="2316362.A0A4Q2DIA9"/>
<accession>A0A4Q2DIA9</accession>
<proteinExistence type="predicted"/>
<dbReference type="Gene3D" id="1.20.1280.50">
    <property type="match status" value="1"/>
</dbReference>
<dbReference type="EMBL" id="SDEE01000238">
    <property type="protein sequence ID" value="RXW18831.1"/>
    <property type="molecule type" value="Genomic_DNA"/>
</dbReference>
<organism evidence="1 2">
    <name type="scientific">Candolleomyces aberdarensis</name>
    <dbReference type="NCBI Taxonomy" id="2316362"/>
    <lineage>
        <taxon>Eukaryota</taxon>
        <taxon>Fungi</taxon>
        <taxon>Dikarya</taxon>
        <taxon>Basidiomycota</taxon>
        <taxon>Agaricomycotina</taxon>
        <taxon>Agaricomycetes</taxon>
        <taxon>Agaricomycetidae</taxon>
        <taxon>Agaricales</taxon>
        <taxon>Agaricineae</taxon>
        <taxon>Psathyrellaceae</taxon>
        <taxon>Candolleomyces</taxon>
    </lineage>
</organism>
<name>A0A4Q2DIA9_9AGAR</name>
<dbReference type="AlphaFoldDB" id="A0A4Q2DIA9"/>
<keyword evidence="2" id="KW-1185">Reference proteome</keyword>
<evidence type="ECO:0000313" key="1">
    <source>
        <dbReference type="EMBL" id="RXW18831.1"/>
    </source>
</evidence>